<dbReference type="RefSeq" id="WP_315732813.1">
    <property type="nucleotide sequence ID" value="NZ_JAVYII010000004.1"/>
</dbReference>
<keyword evidence="3 11" id="KW-0347">Helicase</keyword>
<dbReference type="PANTHER" id="PTHR47959:SF13">
    <property type="entry name" value="ATP-DEPENDENT RNA HELICASE RHLE"/>
    <property type="match status" value="1"/>
</dbReference>
<keyword evidence="2 11" id="KW-0378">Hydrolase</keyword>
<proteinExistence type="inferred from homology"/>
<dbReference type="CDD" id="cd18787">
    <property type="entry name" value="SF2_C_DEAD"/>
    <property type="match status" value="1"/>
</dbReference>
<dbReference type="InterPro" id="IPR027417">
    <property type="entry name" value="P-loop_NTPase"/>
</dbReference>
<comment type="caution">
    <text evidence="11">The sequence shown here is derived from an EMBL/GenBank/DDBJ whole genome shotgun (WGS) entry which is preliminary data.</text>
</comment>
<protein>
    <submittedName>
        <fullName evidence="11">DEAD/DEAH box helicase</fullName>
        <ecNumber evidence="11">3.6.4.-</ecNumber>
    </submittedName>
</protein>
<feature type="compositionally biased region" description="Gly residues" evidence="7">
    <location>
        <begin position="412"/>
        <end position="429"/>
    </location>
</feature>
<dbReference type="CDD" id="cd00268">
    <property type="entry name" value="DEADc"/>
    <property type="match status" value="1"/>
</dbReference>
<comment type="similarity">
    <text evidence="5">Belongs to the DEAD box helicase family.</text>
</comment>
<dbReference type="GO" id="GO:0016787">
    <property type="term" value="F:hydrolase activity"/>
    <property type="evidence" value="ECO:0007669"/>
    <property type="project" value="UniProtKB-KW"/>
</dbReference>
<dbReference type="InterPro" id="IPR050079">
    <property type="entry name" value="DEAD_box_RNA_helicase"/>
</dbReference>
<dbReference type="SUPFAM" id="SSF52540">
    <property type="entry name" value="P-loop containing nucleoside triphosphate hydrolases"/>
    <property type="match status" value="1"/>
</dbReference>
<sequence length="506" mass="53218">MSETVLTPDDTENTEETASFAGLKPELVAALAAQGITAPTPVQQAVIPDALAGRDVLGRAQTGSGKTLAFGIPVLERLAGRRSRPCHPRAVVVVPTRELATQVTRSLSPLAQAVGLRLTTVYGGVPYERQVRQLRQRADIVVATPGRLGDLLENGYCFLDDVRLTILDEADHLCDLGFFPVVDELVGKTPAGSQRLLLSATLDGDVDTLVRRHLSEPRLHELDPNAGAVTTMTHHTLVVGGFREKVDAAVDLVRANGRTIVFTRTRDGAVELAEALENAGVGAVDLHGDLSQRVRERNLARFSSGGATAVVATDVAARGIHVDGVNLVVHFDAASDPKAYLHRSGRTARAGTAGTVVTLTTPKFLAAVVRLQKGAEVEVLHHDVRTAPRPMTAEALDASGTSAPPTRTGPGARSGGPRSGGPRPGGFRQGGPRRDGGPRSGGPRSGAPRAGGPRRDGDRPDGGYRGRRDDRATSGASGSSGKPAGASASGKKQRWNREQREERSGR</sequence>
<dbReference type="EC" id="3.6.4.-" evidence="11"/>
<evidence type="ECO:0000313" key="11">
    <source>
        <dbReference type="EMBL" id="MDT9593336.1"/>
    </source>
</evidence>
<dbReference type="InterPro" id="IPR014001">
    <property type="entry name" value="Helicase_ATP-bd"/>
</dbReference>
<dbReference type="Pfam" id="PF00270">
    <property type="entry name" value="DEAD"/>
    <property type="match status" value="1"/>
</dbReference>
<dbReference type="PROSITE" id="PS51195">
    <property type="entry name" value="Q_MOTIF"/>
    <property type="match status" value="1"/>
</dbReference>
<accession>A0ABU3PVR7</accession>
<feature type="domain" description="Helicase C-terminal" evidence="9">
    <location>
        <begin position="245"/>
        <end position="397"/>
    </location>
</feature>
<feature type="domain" description="DEAD-box RNA helicase Q" evidence="10">
    <location>
        <begin position="16"/>
        <end position="44"/>
    </location>
</feature>
<evidence type="ECO:0000256" key="6">
    <source>
        <dbReference type="PROSITE-ProRule" id="PRU00552"/>
    </source>
</evidence>
<evidence type="ECO:0000256" key="7">
    <source>
        <dbReference type="SAM" id="MobiDB-lite"/>
    </source>
</evidence>
<keyword evidence="4" id="KW-0067">ATP-binding</keyword>
<dbReference type="Pfam" id="PF00271">
    <property type="entry name" value="Helicase_C"/>
    <property type="match status" value="1"/>
</dbReference>
<dbReference type="EMBL" id="JAVYII010000004">
    <property type="protein sequence ID" value="MDT9593336.1"/>
    <property type="molecule type" value="Genomic_DNA"/>
</dbReference>
<dbReference type="Gene3D" id="3.40.50.300">
    <property type="entry name" value="P-loop containing nucleotide triphosphate hydrolases"/>
    <property type="match status" value="2"/>
</dbReference>
<keyword evidence="1" id="KW-0547">Nucleotide-binding</keyword>
<evidence type="ECO:0000259" key="9">
    <source>
        <dbReference type="PROSITE" id="PS51194"/>
    </source>
</evidence>
<dbReference type="PROSITE" id="PS51192">
    <property type="entry name" value="HELICASE_ATP_BIND_1"/>
    <property type="match status" value="1"/>
</dbReference>
<dbReference type="InterPro" id="IPR011545">
    <property type="entry name" value="DEAD/DEAH_box_helicase_dom"/>
</dbReference>
<feature type="region of interest" description="Disordered" evidence="7">
    <location>
        <begin position="395"/>
        <end position="506"/>
    </location>
</feature>
<dbReference type="SMART" id="SM00490">
    <property type="entry name" value="HELICc"/>
    <property type="match status" value="1"/>
</dbReference>
<feature type="compositionally biased region" description="Basic and acidic residues" evidence="7">
    <location>
        <begin position="453"/>
        <end position="472"/>
    </location>
</feature>
<reference evidence="11 12" key="1">
    <citation type="submission" date="2023-08" db="EMBL/GenBank/DDBJ databases">
        <title>Nocardioides seae sp. nov., a bacterium isolated from a soil.</title>
        <authorList>
            <person name="Wang X."/>
        </authorList>
    </citation>
    <scope>NUCLEOTIDE SEQUENCE [LARGE SCALE GENOMIC DNA]</scope>
    <source>
        <strain evidence="11 12">YZH12</strain>
    </source>
</reference>
<feature type="short sequence motif" description="Q motif" evidence="6">
    <location>
        <begin position="16"/>
        <end position="44"/>
    </location>
</feature>
<dbReference type="SMART" id="SM00487">
    <property type="entry name" value="DEXDc"/>
    <property type="match status" value="1"/>
</dbReference>
<feature type="domain" description="Helicase ATP-binding" evidence="8">
    <location>
        <begin position="47"/>
        <end position="220"/>
    </location>
</feature>
<evidence type="ECO:0000256" key="1">
    <source>
        <dbReference type="ARBA" id="ARBA00022741"/>
    </source>
</evidence>
<dbReference type="PROSITE" id="PS51194">
    <property type="entry name" value="HELICASE_CTER"/>
    <property type="match status" value="1"/>
</dbReference>
<dbReference type="InterPro" id="IPR014014">
    <property type="entry name" value="RNA_helicase_DEAD_Q_motif"/>
</dbReference>
<dbReference type="Proteomes" id="UP001268542">
    <property type="component" value="Unassembled WGS sequence"/>
</dbReference>
<gene>
    <name evidence="11" type="ORF">RDV89_09675</name>
</gene>
<dbReference type="InterPro" id="IPR001650">
    <property type="entry name" value="Helicase_C-like"/>
</dbReference>
<evidence type="ECO:0000259" key="8">
    <source>
        <dbReference type="PROSITE" id="PS51192"/>
    </source>
</evidence>
<name>A0ABU3PVR7_9ACTN</name>
<feature type="compositionally biased region" description="Low complexity" evidence="7">
    <location>
        <begin position="473"/>
        <end position="490"/>
    </location>
</feature>
<evidence type="ECO:0000313" key="12">
    <source>
        <dbReference type="Proteomes" id="UP001268542"/>
    </source>
</evidence>
<dbReference type="InterPro" id="IPR044742">
    <property type="entry name" value="DEAD/DEAH_RhlB"/>
</dbReference>
<keyword evidence="12" id="KW-1185">Reference proteome</keyword>
<evidence type="ECO:0000259" key="10">
    <source>
        <dbReference type="PROSITE" id="PS51195"/>
    </source>
</evidence>
<feature type="compositionally biased region" description="Basic and acidic residues" evidence="7">
    <location>
        <begin position="495"/>
        <end position="506"/>
    </location>
</feature>
<evidence type="ECO:0000256" key="3">
    <source>
        <dbReference type="ARBA" id="ARBA00022806"/>
    </source>
</evidence>
<evidence type="ECO:0000256" key="2">
    <source>
        <dbReference type="ARBA" id="ARBA00022801"/>
    </source>
</evidence>
<organism evidence="11 12">
    <name type="scientific">Nocardioides imazamoxiresistens</name>
    <dbReference type="NCBI Taxonomy" id="3231893"/>
    <lineage>
        <taxon>Bacteria</taxon>
        <taxon>Bacillati</taxon>
        <taxon>Actinomycetota</taxon>
        <taxon>Actinomycetes</taxon>
        <taxon>Propionibacteriales</taxon>
        <taxon>Nocardioidaceae</taxon>
        <taxon>Nocardioides</taxon>
    </lineage>
</organism>
<dbReference type="GO" id="GO:0004386">
    <property type="term" value="F:helicase activity"/>
    <property type="evidence" value="ECO:0007669"/>
    <property type="project" value="UniProtKB-KW"/>
</dbReference>
<dbReference type="PANTHER" id="PTHR47959">
    <property type="entry name" value="ATP-DEPENDENT RNA HELICASE RHLE-RELATED"/>
    <property type="match status" value="1"/>
</dbReference>
<evidence type="ECO:0000256" key="5">
    <source>
        <dbReference type="ARBA" id="ARBA00038437"/>
    </source>
</evidence>
<evidence type="ECO:0000256" key="4">
    <source>
        <dbReference type="ARBA" id="ARBA00022840"/>
    </source>
</evidence>